<gene>
    <name evidence="3" type="ORF">KS419_11420</name>
</gene>
<feature type="domain" description="DUF7852" evidence="2">
    <location>
        <begin position="41"/>
        <end position="102"/>
    </location>
</feature>
<proteinExistence type="predicted"/>
<accession>A0ABS6JG31</accession>
<evidence type="ECO:0000313" key="3">
    <source>
        <dbReference type="EMBL" id="MBU9712350.1"/>
    </source>
</evidence>
<sequence length="270" mass="31415">MSKFCGEPFNHRKKQKKSFPPPPYFKGHPKKDKKKPVPKEKKPVKKPKILPDKTHVKIPVVLAEELVQIDLMTKIDFPEPVLEIKDIKKNLKITQCRLLLPTNKLFLKGFVRKNIQYATPTTGTKKQVVSDIRSLTIDVPFEKVVEVNYENKPVFSKHQEDQEFTFFTESPLPDGFSSKDKLLSADLSEFDQISGEAFNELPYCQLVKSRFIEYDESLDRNMGQVYNRDRKLIDAPFEEGTFTKIEEKMVVELKVKVLQKQQLDVTSRKR</sequence>
<evidence type="ECO:0000313" key="4">
    <source>
        <dbReference type="Proteomes" id="UP000784880"/>
    </source>
</evidence>
<name>A0ABS6JG31_9BACI</name>
<dbReference type="InterPro" id="IPR057174">
    <property type="entry name" value="DUF7852"/>
</dbReference>
<reference evidence="3 4" key="1">
    <citation type="submission" date="2021-06" db="EMBL/GenBank/DDBJ databases">
        <title>Bacillus sp. RD4P76, an endophyte from a halophyte.</title>
        <authorList>
            <person name="Sun J.-Q."/>
        </authorList>
    </citation>
    <scope>NUCLEOTIDE SEQUENCE [LARGE SCALE GENOMIC DNA]</scope>
    <source>
        <strain evidence="3 4">CGMCC 1.15917</strain>
    </source>
</reference>
<evidence type="ECO:0000259" key="2">
    <source>
        <dbReference type="Pfam" id="PF25250"/>
    </source>
</evidence>
<organism evidence="3 4">
    <name type="scientific">Evansella tamaricis</name>
    <dbReference type="NCBI Taxonomy" id="2069301"/>
    <lineage>
        <taxon>Bacteria</taxon>
        <taxon>Bacillati</taxon>
        <taxon>Bacillota</taxon>
        <taxon>Bacilli</taxon>
        <taxon>Bacillales</taxon>
        <taxon>Bacillaceae</taxon>
        <taxon>Evansella</taxon>
    </lineage>
</organism>
<dbReference type="Proteomes" id="UP000784880">
    <property type="component" value="Unassembled WGS sequence"/>
</dbReference>
<feature type="region of interest" description="Disordered" evidence="1">
    <location>
        <begin position="1"/>
        <end position="48"/>
    </location>
</feature>
<comment type="caution">
    <text evidence="3">The sequence shown here is derived from an EMBL/GenBank/DDBJ whole genome shotgun (WGS) entry which is preliminary data.</text>
</comment>
<dbReference type="InterPro" id="IPR054845">
    <property type="entry name" value="Exosporium_prot_C"/>
</dbReference>
<protein>
    <submittedName>
        <fullName evidence="3">DUF3794 domain-containing protein</fullName>
    </submittedName>
</protein>
<dbReference type="Pfam" id="PF25250">
    <property type="entry name" value="DUF7852"/>
    <property type="match status" value="1"/>
</dbReference>
<evidence type="ECO:0000256" key="1">
    <source>
        <dbReference type="SAM" id="MobiDB-lite"/>
    </source>
</evidence>
<dbReference type="RefSeq" id="WP_217066536.1">
    <property type="nucleotide sequence ID" value="NZ_JAHQCS010000097.1"/>
</dbReference>
<keyword evidence="4" id="KW-1185">Reference proteome</keyword>
<dbReference type="NCBIfam" id="NF045794">
    <property type="entry name" value="CsxC_fam"/>
    <property type="match status" value="1"/>
</dbReference>
<dbReference type="EMBL" id="JAHQCS010000097">
    <property type="protein sequence ID" value="MBU9712350.1"/>
    <property type="molecule type" value="Genomic_DNA"/>
</dbReference>